<organism evidence="2 4">
    <name type="scientific">Geobacillus stearothermophilus</name>
    <name type="common">Bacillus stearothermophilus</name>
    <dbReference type="NCBI Taxonomy" id="1422"/>
    <lineage>
        <taxon>Bacteria</taxon>
        <taxon>Bacillati</taxon>
        <taxon>Bacillota</taxon>
        <taxon>Bacilli</taxon>
        <taxon>Bacillales</taxon>
        <taxon>Anoxybacillaceae</taxon>
        <taxon>Geobacillus</taxon>
    </lineage>
</organism>
<dbReference type="Proteomes" id="UP000075517">
    <property type="component" value="Unassembled WGS sequence"/>
</dbReference>
<reference evidence="1 6" key="2">
    <citation type="submission" date="2016-03" db="EMBL/GenBank/DDBJ databases">
        <title>Spore heat resistance.</title>
        <authorList>
            <person name="Boekhorst J."/>
            <person name="Berendsen E.M."/>
            <person name="Wells-Bennik M.H."/>
            <person name="Kuipers O.P."/>
        </authorList>
    </citation>
    <scope>NUCLEOTIDE SEQUENCE [LARGE SCALE GENOMIC DNA]</scope>
    <source>
        <strain evidence="1 6">GS8</strain>
    </source>
</reference>
<evidence type="ECO:0000313" key="1">
    <source>
        <dbReference type="EMBL" id="KAF6509539.1"/>
    </source>
</evidence>
<accession>A0A150MLY6</accession>
<evidence type="ECO:0000313" key="6">
    <source>
        <dbReference type="Proteomes" id="UP000773850"/>
    </source>
</evidence>
<dbReference type="EMBL" id="LQYV01000084">
    <property type="protein sequence ID" value="KYD25322.1"/>
    <property type="molecule type" value="Genomic_DNA"/>
</dbReference>
<dbReference type="EMBL" id="LUCS01000030">
    <property type="protein sequence ID" value="KAF6509539.1"/>
    <property type="molecule type" value="Genomic_DNA"/>
</dbReference>
<evidence type="ECO:0000313" key="2">
    <source>
        <dbReference type="EMBL" id="KYD25322.1"/>
    </source>
</evidence>
<dbReference type="Proteomes" id="UP000773850">
    <property type="component" value="Unassembled WGS sequence"/>
</dbReference>
<keyword evidence="6" id="KW-1185">Reference proteome</keyword>
<dbReference type="PATRIC" id="fig|1422.17.peg.2612"/>
<dbReference type="EMBL" id="LQYY01000044">
    <property type="protein sequence ID" value="KYD34536.1"/>
    <property type="molecule type" value="Genomic_DNA"/>
</dbReference>
<name>A0A150MLY6_GEOSE</name>
<dbReference type="Proteomes" id="UP000075424">
    <property type="component" value="Unassembled WGS sequence"/>
</dbReference>
<evidence type="ECO:0000313" key="5">
    <source>
        <dbReference type="Proteomes" id="UP000075517"/>
    </source>
</evidence>
<sequence>MQRGERSMNKPMICEQCRQPIRRLKHSLLCQCGMKMVVQK</sequence>
<comment type="caution">
    <text evidence="2">The sequence shown here is derived from an EMBL/GenBank/DDBJ whole genome shotgun (WGS) entry which is preliminary data.</text>
</comment>
<dbReference type="AlphaFoldDB" id="A0A150MLY6"/>
<evidence type="ECO:0000313" key="4">
    <source>
        <dbReference type="Proteomes" id="UP000075424"/>
    </source>
</evidence>
<reference evidence="4 5" key="1">
    <citation type="submission" date="2016-01" db="EMBL/GenBank/DDBJ databases">
        <title>Draft Genome Sequences of Seven Thermophilic Sporeformers Isolated from Foods.</title>
        <authorList>
            <person name="Berendsen E.M."/>
            <person name="Wells-Bennik M.H."/>
            <person name="Krawcyk A.O."/>
            <person name="De Jong A."/>
            <person name="Holsappel S."/>
            <person name="Eijlander R.T."/>
            <person name="Kuipers O.P."/>
        </authorList>
    </citation>
    <scope>NUCLEOTIDE SEQUENCE [LARGE SCALE GENOMIC DNA]</scope>
    <source>
        <strain evidence="2 4">B4109</strain>
        <strain evidence="3 5">B4114</strain>
    </source>
</reference>
<proteinExistence type="predicted"/>
<protein>
    <submittedName>
        <fullName evidence="2">Uncharacterized protein</fullName>
    </submittedName>
</protein>
<evidence type="ECO:0000313" key="3">
    <source>
        <dbReference type="EMBL" id="KYD34536.1"/>
    </source>
</evidence>
<gene>
    <name evidence="2" type="ORF">B4109_2573</name>
    <name evidence="3" type="ORF">B4114_2594</name>
    <name evidence="1" type="ORF">GS8_3070</name>
</gene>